<keyword evidence="3" id="KW-1185">Reference proteome</keyword>
<evidence type="ECO:0000313" key="2">
    <source>
        <dbReference type="EMBL" id="QQP54901.1"/>
    </source>
</evidence>
<proteinExistence type="predicted"/>
<dbReference type="AlphaFoldDB" id="A0A7T8KFF6"/>
<dbReference type="InterPro" id="IPR000477">
    <property type="entry name" value="RT_dom"/>
</dbReference>
<gene>
    <name evidence="2" type="ORF">FKW44_007889</name>
</gene>
<accession>A0A7T8KFF6</accession>
<feature type="domain" description="Reverse transcriptase" evidence="1">
    <location>
        <begin position="1"/>
        <end position="254"/>
    </location>
</feature>
<evidence type="ECO:0000259" key="1">
    <source>
        <dbReference type="PROSITE" id="PS50878"/>
    </source>
</evidence>
<feature type="non-terminal residue" evidence="2">
    <location>
        <position position="1"/>
    </location>
</feature>
<dbReference type="OrthoDB" id="7763192at2759"/>
<dbReference type="Proteomes" id="UP000595437">
    <property type="component" value="Chromosome 5"/>
</dbReference>
<reference evidence="3" key="1">
    <citation type="submission" date="2021-01" db="EMBL/GenBank/DDBJ databases">
        <title>Caligus Genome Assembly.</title>
        <authorList>
            <person name="Gallardo-Escarate C."/>
        </authorList>
    </citation>
    <scope>NUCLEOTIDE SEQUENCE [LARGE SCALE GENOMIC DNA]</scope>
</reference>
<sequence length="279" mass="30149">MRATEALGVDGIPVSVLKKGIEVLAGPISHLTRLHPAGTLKILETVVKTDFEIHLAKTEALPNTQFGFRRGRSTTTALATAHAKWLKAKQRGKVLQLLPKLKKLGIEGMQLEWFKSYLSGGSQRVVWNGAESDFLNVKYGVRQGSILGPILYLVLVADVTSCVGIGDEENSSYADDFFLWAVGDSLEEVGLLLETKADAFSKYAGGNGLVLNAAKTQFMIGGKAKKKDTSAFTIRVGGVELHPSDEIEFLGVKFDSDFTTAPHNAYVVKAAKQRAALIS</sequence>
<dbReference type="GO" id="GO:0071897">
    <property type="term" value="P:DNA biosynthetic process"/>
    <property type="evidence" value="ECO:0007669"/>
    <property type="project" value="UniProtKB-ARBA"/>
</dbReference>
<dbReference type="EMBL" id="CP045894">
    <property type="protein sequence ID" value="QQP54901.1"/>
    <property type="molecule type" value="Genomic_DNA"/>
</dbReference>
<organism evidence="2 3">
    <name type="scientific">Caligus rogercresseyi</name>
    <name type="common">Sea louse</name>
    <dbReference type="NCBI Taxonomy" id="217165"/>
    <lineage>
        <taxon>Eukaryota</taxon>
        <taxon>Metazoa</taxon>
        <taxon>Ecdysozoa</taxon>
        <taxon>Arthropoda</taxon>
        <taxon>Crustacea</taxon>
        <taxon>Multicrustacea</taxon>
        <taxon>Hexanauplia</taxon>
        <taxon>Copepoda</taxon>
        <taxon>Siphonostomatoida</taxon>
        <taxon>Caligidae</taxon>
        <taxon>Caligus</taxon>
    </lineage>
</organism>
<dbReference type="Pfam" id="PF00078">
    <property type="entry name" value="RVT_1"/>
    <property type="match status" value="1"/>
</dbReference>
<dbReference type="InterPro" id="IPR043502">
    <property type="entry name" value="DNA/RNA_pol_sf"/>
</dbReference>
<name>A0A7T8KFF6_CALRO</name>
<dbReference type="PANTHER" id="PTHR33332">
    <property type="entry name" value="REVERSE TRANSCRIPTASE DOMAIN-CONTAINING PROTEIN"/>
    <property type="match status" value="1"/>
</dbReference>
<dbReference type="PROSITE" id="PS50878">
    <property type="entry name" value="RT_POL"/>
    <property type="match status" value="1"/>
</dbReference>
<evidence type="ECO:0000313" key="3">
    <source>
        <dbReference type="Proteomes" id="UP000595437"/>
    </source>
</evidence>
<protein>
    <recommendedName>
        <fullName evidence="1">Reverse transcriptase domain-containing protein</fullName>
    </recommendedName>
</protein>
<dbReference type="SUPFAM" id="SSF56672">
    <property type="entry name" value="DNA/RNA polymerases"/>
    <property type="match status" value="1"/>
</dbReference>